<dbReference type="STRING" id="980251.GCA_001642875_04306"/>
<proteinExistence type="predicted"/>
<dbReference type="RefSeq" id="WP_148618951.1">
    <property type="nucleotide sequence ID" value="NZ_CP042912.1"/>
</dbReference>
<dbReference type="OrthoDB" id="288412at2"/>
<reference evidence="2 3" key="1">
    <citation type="submission" date="2019-08" db="EMBL/GenBank/DDBJ databases">
        <title>Deep-cultivation of Planctomycetes and their phenomic and genomic characterization uncovers novel biology.</title>
        <authorList>
            <person name="Wiegand S."/>
            <person name="Jogler M."/>
            <person name="Boedeker C."/>
            <person name="Pinto D."/>
            <person name="Vollmers J."/>
            <person name="Rivas-Marin E."/>
            <person name="Kohn T."/>
            <person name="Peeters S.H."/>
            <person name="Heuer A."/>
            <person name="Rast P."/>
            <person name="Oberbeckmann S."/>
            <person name="Bunk B."/>
            <person name="Jeske O."/>
            <person name="Meyerdierks A."/>
            <person name="Storesund J.E."/>
            <person name="Kallscheuer N."/>
            <person name="Luecker S."/>
            <person name="Lage O.M."/>
            <person name="Pohl T."/>
            <person name="Merkel B.J."/>
            <person name="Hornburger P."/>
            <person name="Mueller R.-W."/>
            <person name="Bruemmer F."/>
            <person name="Labrenz M."/>
            <person name="Spormann A.M."/>
            <person name="Op den Camp H."/>
            <person name="Overmann J."/>
            <person name="Amann R."/>
            <person name="Jetten M.S.M."/>
            <person name="Mascher T."/>
            <person name="Medema M.H."/>
            <person name="Devos D.P."/>
            <person name="Kaster A.-K."/>
            <person name="Ovreas L."/>
            <person name="Rohde M."/>
            <person name="Galperin M.Y."/>
            <person name="Jogler C."/>
        </authorList>
    </citation>
    <scope>NUCLEOTIDE SEQUENCE [LARGE SCALE GENOMIC DNA]</scope>
    <source>
        <strain evidence="2 3">FC18</strain>
    </source>
</reference>
<evidence type="ECO:0000256" key="1">
    <source>
        <dbReference type="SAM" id="Phobius"/>
    </source>
</evidence>
<keyword evidence="3" id="KW-1185">Reference proteome</keyword>
<accession>A0A5B9PBV0</accession>
<keyword evidence="1" id="KW-0472">Membrane</keyword>
<sequence length="112" mass="12251">MSIGKLASVVLGVVMIAVLVFLFSPRGYGEVSPDAYEVSKALYGACLAESDERLEAIDVRLSAGSDVDPESSLAVSETERRWLESMISTARNGDWKSAARSARRMMEDQVKY</sequence>
<organism evidence="2 3">
    <name type="scientific">Mariniblastus fucicola</name>
    <dbReference type="NCBI Taxonomy" id="980251"/>
    <lineage>
        <taxon>Bacteria</taxon>
        <taxon>Pseudomonadati</taxon>
        <taxon>Planctomycetota</taxon>
        <taxon>Planctomycetia</taxon>
        <taxon>Pirellulales</taxon>
        <taxon>Pirellulaceae</taxon>
        <taxon>Mariniblastus</taxon>
    </lineage>
</organism>
<dbReference type="Proteomes" id="UP000322214">
    <property type="component" value="Chromosome"/>
</dbReference>
<protein>
    <submittedName>
        <fullName evidence="2">Uncharacterized protein</fullName>
    </submittedName>
</protein>
<keyword evidence="1" id="KW-1133">Transmembrane helix</keyword>
<name>A0A5B9PBV0_9BACT</name>
<evidence type="ECO:0000313" key="3">
    <source>
        <dbReference type="Proteomes" id="UP000322214"/>
    </source>
</evidence>
<evidence type="ECO:0000313" key="2">
    <source>
        <dbReference type="EMBL" id="QEG23744.1"/>
    </source>
</evidence>
<dbReference type="EMBL" id="CP042912">
    <property type="protein sequence ID" value="QEG23744.1"/>
    <property type="molecule type" value="Genomic_DNA"/>
</dbReference>
<keyword evidence="1" id="KW-0812">Transmembrane</keyword>
<gene>
    <name evidence="2" type="ORF">MFFC18_36460</name>
</gene>
<feature type="transmembrane region" description="Helical" evidence="1">
    <location>
        <begin position="6"/>
        <end position="23"/>
    </location>
</feature>
<dbReference type="KEGG" id="mff:MFFC18_36460"/>
<dbReference type="AlphaFoldDB" id="A0A5B9PBV0"/>